<accession>A0A8T0J9W2</accession>
<evidence type="ECO:0000313" key="7">
    <source>
        <dbReference type="Proteomes" id="UP000822688"/>
    </source>
</evidence>
<evidence type="ECO:0000259" key="5">
    <source>
        <dbReference type="PROSITE" id="PS51704"/>
    </source>
</evidence>
<keyword evidence="4" id="KW-0472">Membrane</keyword>
<keyword evidence="7" id="KW-1185">Reference proteome</keyword>
<dbReference type="EC" id="3.1.4.46" evidence="1"/>
<dbReference type="SUPFAM" id="SSF51695">
    <property type="entry name" value="PLC-like phosphodiesterases"/>
    <property type="match status" value="1"/>
</dbReference>
<organism evidence="6 7">
    <name type="scientific">Ceratodon purpureus</name>
    <name type="common">Fire moss</name>
    <name type="synonym">Dicranum purpureum</name>
    <dbReference type="NCBI Taxonomy" id="3225"/>
    <lineage>
        <taxon>Eukaryota</taxon>
        <taxon>Viridiplantae</taxon>
        <taxon>Streptophyta</taxon>
        <taxon>Embryophyta</taxon>
        <taxon>Bryophyta</taxon>
        <taxon>Bryophytina</taxon>
        <taxon>Bryopsida</taxon>
        <taxon>Dicranidae</taxon>
        <taxon>Pseudoditrichales</taxon>
        <taxon>Ditrichaceae</taxon>
        <taxon>Ceratodon</taxon>
    </lineage>
</organism>
<dbReference type="InterPro" id="IPR017946">
    <property type="entry name" value="PLC-like_Pdiesterase_TIM-brl"/>
</dbReference>
<gene>
    <name evidence="6" type="ORF">KC19_1G240100</name>
</gene>
<evidence type="ECO:0000256" key="2">
    <source>
        <dbReference type="ARBA" id="ARBA00022798"/>
    </source>
</evidence>
<keyword evidence="4" id="KW-1133">Transmembrane helix</keyword>
<name>A0A8T0J9W2_CERPU</name>
<dbReference type="InterPro" id="IPR030395">
    <property type="entry name" value="GP_PDE_dom"/>
</dbReference>
<dbReference type="CDD" id="cd08556">
    <property type="entry name" value="GDPD"/>
    <property type="match status" value="1"/>
</dbReference>
<dbReference type="PROSITE" id="PS51704">
    <property type="entry name" value="GP_PDE"/>
    <property type="match status" value="1"/>
</dbReference>
<protein>
    <recommendedName>
        <fullName evidence="1">glycerophosphodiester phosphodiesterase</fullName>
        <ecNumber evidence="1">3.1.4.46</ecNumber>
    </recommendedName>
</protein>
<reference evidence="6" key="1">
    <citation type="submission" date="2020-06" db="EMBL/GenBank/DDBJ databases">
        <title>WGS assembly of Ceratodon purpureus strain R40.</title>
        <authorList>
            <person name="Carey S.B."/>
            <person name="Jenkins J."/>
            <person name="Shu S."/>
            <person name="Lovell J.T."/>
            <person name="Sreedasyam A."/>
            <person name="Maumus F."/>
            <person name="Tiley G.P."/>
            <person name="Fernandez-Pozo N."/>
            <person name="Barry K."/>
            <person name="Chen C."/>
            <person name="Wang M."/>
            <person name="Lipzen A."/>
            <person name="Daum C."/>
            <person name="Saski C.A."/>
            <person name="Payton A.C."/>
            <person name="Mcbreen J.C."/>
            <person name="Conrad R.E."/>
            <person name="Kollar L.M."/>
            <person name="Olsson S."/>
            <person name="Huttunen S."/>
            <person name="Landis J.B."/>
            <person name="Wickett N.J."/>
            <person name="Johnson M.G."/>
            <person name="Rensing S.A."/>
            <person name="Grimwood J."/>
            <person name="Schmutz J."/>
            <person name="Mcdaniel S.F."/>
        </authorList>
    </citation>
    <scope>NUCLEOTIDE SEQUENCE</scope>
    <source>
        <strain evidence="6">R40</strain>
    </source>
</reference>
<evidence type="ECO:0000256" key="1">
    <source>
        <dbReference type="ARBA" id="ARBA00012247"/>
    </source>
</evidence>
<sequence length="279" mass="31479">MQPRRFARVRRPISGRAATSIFKVLNRNVVWVVLLIVFLIFSSQMYFHSKMFVNQDRERDCKWLSNPPLVCAHGGDSSKAPPNTEASYRIALDLQVDCIEIDASRTQDGVLVALHDRDLQAISNNEYMHVGDLNFSQIKELRPGARFSENFHEQHIPTLESALQYVMPHVNQVIIDAKEGPPKYDEGMAIDIFSVMKTVDCRNCVLWAKSDKIVEDFTHLSSNPESLGFIVMKDKVTGKVTSPLRMKGAGLIGAFHGIVTRKLVNTAHRLQLIPEAFTC</sequence>
<feature type="domain" description="GP-PDE" evidence="5">
    <location>
        <begin position="68"/>
        <end position="279"/>
    </location>
</feature>
<dbReference type="GO" id="GO:0006071">
    <property type="term" value="P:glycerol metabolic process"/>
    <property type="evidence" value="ECO:0007669"/>
    <property type="project" value="UniProtKB-KW"/>
</dbReference>
<dbReference type="EMBL" id="CM026421">
    <property type="protein sequence ID" value="KAG0592295.1"/>
    <property type="molecule type" value="Genomic_DNA"/>
</dbReference>
<dbReference type="PANTHER" id="PTHR47449">
    <property type="entry name" value="GLYCEROPHOSPHODIESTER PHOSPHODIESTERASE GDPD4"/>
    <property type="match status" value="1"/>
</dbReference>
<dbReference type="Pfam" id="PF03009">
    <property type="entry name" value="GDPD"/>
    <property type="match status" value="1"/>
</dbReference>
<comment type="caution">
    <text evidence="6">The sequence shown here is derived from an EMBL/GenBank/DDBJ whole genome shotgun (WGS) entry which is preliminary data.</text>
</comment>
<proteinExistence type="predicted"/>
<dbReference type="Gene3D" id="3.20.20.190">
    <property type="entry name" value="Phosphatidylinositol (PI) phosphodiesterase"/>
    <property type="match status" value="1"/>
</dbReference>
<evidence type="ECO:0000256" key="3">
    <source>
        <dbReference type="ARBA" id="ARBA00047512"/>
    </source>
</evidence>
<evidence type="ECO:0000313" key="6">
    <source>
        <dbReference type="EMBL" id="KAG0592295.1"/>
    </source>
</evidence>
<comment type="catalytic activity">
    <reaction evidence="3">
        <text>a sn-glycero-3-phosphodiester + H2O = an alcohol + sn-glycerol 3-phosphate + H(+)</text>
        <dbReference type="Rhea" id="RHEA:12969"/>
        <dbReference type="ChEBI" id="CHEBI:15377"/>
        <dbReference type="ChEBI" id="CHEBI:15378"/>
        <dbReference type="ChEBI" id="CHEBI:30879"/>
        <dbReference type="ChEBI" id="CHEBI:57597"/>
        <dbReference type="ChEBI" id="CHEBI:83408"/>
        <dbReference type="EC" id="3.1.4.46"/>
    </reaction>
</comment>
<keyword evidence="4" id="KW-0812">Transmembrane</keyword>
<dbReference type="PANTHER" id="PTHR47449:SF2">
    <property type="entry name" value="GLYCEROPHOSPHODIESTER PHOSPHODIESTERASE GDPD4"/>
    <property type="match status" value="1"/>
</dbReference>
<keyword evidence="2" id="KW-0319">Glycerol metabolism</keyword>
<dbReference type="GO" id="GO:0008889">
    <property type="term" value="F:glycerophosphodiester phosphodiesterase activity"/>
    <property type="evidence" value="ECO:0007669"/>
    <property type="project" value="UniProtKB-EC"/>
</dbReference>
<dbReference type="InterPro" id="IPR044236">
    <property type="entry name" value="GDPD4"/>
</dbReference>
<dbReference type="Proteomes" id="UP000822688">
    <property type="component" value="Chromosome 1"/>
</dbReference>
<dbReference type="GO" id="GO:0006629">
    <property type="term" value="P:lipid metabolic process"/>
    <property type="evidence" value="ECO:0007669"/>
    <property type="project" value="InterPro"/>
</dbReference>
<dbReference type="AlphaFoldDB" id="A0A8T0J9W2"/>
<feature type="transmembrane region" description="Helical" evidence="4">
    <location>
        <begin position="29"/>
        <end position="47"/>
    </location>
</feature>
<evidence type="ECO:0000256" key="4">
    <source>
        <dbReference type="SAM" id="Phobius"/>
    </source>
</evidence>